<accession>A0A4Y7TUU4</accession>
<name>A0A4Y7TUU4_COPMI</name>
<evidence type="ECO:0000259" key="3">
    <source>
        <dbReference type="Pfam" id="PF22422"/>
    </source>
</evidence>
<dbReference type="Gene3D" id="1.50.10.10">
    <property type="match status" value="1"/>
</dbReference>
<comment type="caution">
    <text evidence="4">The sequence shown here is derived from an EMBL/GenBank/DDBJ whole genome shotgun (WGS) entry which is preliminary data.</text>
</comment>
<feature type="domain" description="Glycosyl hydrolase family 63 C-terminal" evidence="2">
    <location>
        <begin position="724"/>
        <end position="931"/>
    </location>
</feature>
<dbReference type="OrthoDB" id="14419at2759"/>
<dbReference type="Pfam" id="PF22422">
    <property type="entry name" value="MGH1-like_GH"/>
    <property type="match status" value="1"/>
</dbReference>
<reference evidence="4 5" key="1">
    <citation type="journal article" date="2019" name="Nat. Ecol. Evol.">
        <title>Megaphylogeny resolves global patterns of mushroom evolution.</title>
        <authorList>
            <person name="Varga T."/>
            <person name="Krizsan K."/>
            <person name="Foldi C."/>
            <person name="Dima B."/>
            <person name="Sanchez-Garcia M."/>
            <person name="Sanchez-Ramirez S."/>
            <person name="Szollosi G.J."/>
            <person name="Szarkandi J.G."/>
            <person name="Papp V."/>
            <person name="Albert L."/>
            <person name="Andreopoulos W."/>
            <person name="Angelini C."/>
            <person name="Antonin V."/>
            <person name="Barry K.W."/>
            <person name="Bougher N.L."/>
            <person name="Buchanan P."/>
            <person name="Buyck B."/>
            <person name="Bense V."/>
            <person name="Catcheside P."/>
            <person name="Chovatia M."/>
            <person name="Cooper J."/>
            <person name="Damon W."/>
            <person name="Desjardin D."/>
            <person name="Finy P."/>
            <person name="Geml J."/>
            <person name="Haridas S."/>
            <person name="Hughes K."/>
            <person name="Justo A."/>
            <person name="Karasinski D."/>
            <person name="Kautmanova I."/>
            <person name="Kiss B."/>
            <person name="Kocsube S."/>
            <person name="Kotiranta H."/>
            <person name="LaButti K.M."/>
            <person name="Lechner B.E."/>
            <person name="Liimatainen K."/>
            <person name="Lipzen A."/>
            <person name="Lukacs Z."/>
            <person name="Mihaltcheva S."/>
            <person name="Morgado L.N."/>
            <person name="Niskanen T."/>
            <person name="Noordeloos M.E."/>
            <person name="Ohm R.A."/>
            <person name="Ortiz-Santana B."/>
            <person name="Ovrebo C."/>
            <person name="Racz N."/>
            <person name="Riley R."/>
            <person name="Savchenko A."/>
            <person name="Shiryaev A."/>
            <person name="Soop K."/>
            <person name="Spirin V."/>
            <person name="Szebenyi C."/>
            <person name="Tomsovsky M."/>
            <person name="Tulloss R.E."/>
            <person name="Uehling J."/>
            <person name="Grigoriev I.V."/>
            <person name="Vagvolgyi C."/>
            <person name="Papp T."/>
            <person name="Martin F.M."/>
            <person name="Miettinen O."/>
            <person name="Hibbett D.S."/>
            <person name="Nagy L.G."/>
        </authorList>
    </citation>
    <scope>NUCLEOTIDE SEQUENCE [LARGE SCALE GENOMIC DNA]</scope>
    <source>
        <strain evidence="4 5">FP101781</strain>
    </source>
</reference>
<evidence type="ECO:0000313" key="5">
    <source>
        <dbReference type="Proteomes" id="UP000298030"/>
    </source>
</evidence>
<keyword evidence="5" id="KW-1185">Reference proteome</keyword>
<dbReference type="SUPFAM" id="SSF48208">
    <property type="entry name" value="Six-hairpin glycosidases"/>
    <property type="match status" value="1"/>
</dbReference>
<dbReference type="InterPro" id="IPR031335">
    <property type="entry name" value="Glyco_hydro_63_C"/>
</dbReference>
<dbReference type="AlphaFoldDB" id="A0A4Y7TUU4"/>
<dbReference type="GO" id="GO:0004573">
    <property type="term" value="F:Glc3Man9GlcNAc2 oligosaccharide glucosidase activity"/>
    <property type="evidence" value="ECO:0007669"/>
    <property type="project" value="InterPro"/>
</dbReference>
<dbReference type="InterPro" id="IPR008928">
    <property type="entry name" value="6-hairpin_glycosidase_sf"/>
</dbReference>
<dbReference type="Pfam" id="PF03200">
    <property type="entry name" value="Glyco_hydro_63"/>
    <property type="match status" value="1"/>
</dbReference>
<feature type="compositionally biased region" description="Basic and acidic residues" evidence="1">
    <location>
        <begin position="1"/>
        <end position="11"/>
    </location>
</feature>
<evidence type="ECO:0000259" key="2">
    <source>
        <dbReference type="Pfam" id="PF03200"/>
    </source>
</evidence>
<evidence type="ECO:0000256" key="1">
    <source>
        <dbReference type="SAM" id="MobiDB-lite"/>
    </source>
</evidence>
<dbReference type="InterPro" id="IPR012341">
    <property type="entry name" value="6hp_glycosidase-like_sf"/>
</dbReference>
<gene>
    <name evidence="4" type="ORF">FA13DRAFT_1726400</name>
</gene>
<proteinExistence type="predicted"/>
<organism evidence="4 5">
    <name type="scientific">Coprinellus micaceus</name>
    <name type="common">Glistening ink-cap mushroom</name>
    <name type="synonym">Coprinus micaceus</name>
    <dbReference type="NCBI Taxonomy" id="71717"/>
    <lineage>
        <taxon>Eukaryota</taxon>
        <taxon>Fungi</taxon>
        <taxon>Dikarya</taxon>
        <taxon>Basidiomycota</taxon>
        <taxon>Agaricomycotina</taxon>
        <taxon>Agaricomycetes</taxon>
        <taxon>Agaricomycetidae</taxon>
        <taxon>Agaricales</taxon>
        <taxon>Agaricineae</taxon>
        <taxon>Psathyrellaceae</taxon>
        <taxon>Coprinellus</taxon>
    </lineage>
</organism>
<dbReference type="InterPro" id="IPR004888">
    <property type="entry name" value="Glycoside_hydrolase_63"/>
</dbReference>
<feature type="region of interest" description="Disordered" evidence="1">
    <location>
        <begin position="1"/>
        <end position="81"/>
    </location>
</feature>
<dbReference type="PANTHER" id="PTHR10412:SF10">
    <property type="entry name" value="GLYCOSYL HYDROLASE FAMILY 63 C-TERMINAL DOMAIN-CONTAINING PROTEIN"/>
    <property type="match status" value="1"/>
</dbReference>
<feature type="domain" description="Mannosylglycerate hydrolase MGH1-like glycoside hydrolase" evidence="3">
    <location>
        <begin position="591"/>
        <end position="695"/>
    </location>
</feature>
<sequence>MSSDSVKKVQERIFGGGGRPAPLSNDSQGPIDGIPFPSGTAREVPTPLTINIPKPATPQTAPPRKTTEQSPRNADEYTQAPYRLRLAEKLGDDYKGAERYRLEQDNSRKKHWKRWGPYLSDRQWATVREDYSADGNAWAHFPHEHARSRAYRWGEDGMAGVSDNHQRLCLGLSLWNGEDPILKERLFGVTGHQGNHGEDVKELYYYLDSTPTHSYMKFLYKYPQRRFPYEELISENQKRNREQPEYELMDTDAFHEDRYWDVFVEYAKDEENPDNLYMRITSYNRGPDPATLHVIPQLWFPNTWSWALDPPPKPYLTGTVKGSAQDQISCVTIRHPELSKTYLYCLPSPPPVGPSNDFEVDPDVDVVQPELLFTENDTNFSRLYGGHNPSPYVKDSFHDHIIPGHRPADSDSSPEGIFNLRHRPRMASLFGGEEPDLPEQGPCTPFPSNNFINPELNGTKFGAHYTFHDVPGHGGCAVVRLKLTPNRLGKDISLEDEVTFDDAVEERRQEADEFYSSLVFGPISEDLKQIMRQAFGGMLWTKQYYRFIQKEWLEGDPAQPPPPPNRKWIRNREWKHLHIEDILSMPDKWEYPFFAAWDTAFHCLPLAVIDPSFAKKQLDLLTREWYMHPSGQIPAYEWNFSDVNPPVHAWATFRIFKIERKLYGTEDLAFLERVFQKLLLNFTWWVNRKDKDGNNIFEGGFLGLDNIGAFNRSEPLPTGGTLRQADGTAWMAFYCLNMLNIALELAKHNPVYEDIASKFFEHFIFIADAMTFKEGDHESSLWNEQDGMYYDAIDSPVRSLSWSPQSSTASLGFKKRMEWFIENRPAVAARNVAEHEGRGVKRKRRLLALASKERLVKILEKMLDEDEFLSDHGIRSLSKLHEKHPYEVGYWPGDSKSGMFGGNSNWRGPIWLATNFLLIESLQRFYQYYGDDLQVECPTGSGFYMNLASVAEEVQHRVIHIFGRDSEGRRATNGGFDKLNYDPHFRDYVWFYEFFDGDSGKGLGASHQTGWSGLVAYHILQSGVHLPSSEDPKDILRHYFDEHLDTKSEYAPSEAPTKSAFSLSAVSSFHDDHNTLYDISPDAL</sequence>
<dbReference type="PANTHER" id="PTHR10412">
    <property type="entry name" value="MANNOSYL-OLIGOSACCHARIDE GLUCOSIDASE"/>
    <property type="match status" value="1"/>
</dbReference>
<evidence type="ECO:0000313" key="4">
    <source>
        <dbReference type="EMBL" id="TEB37329.1"/>
    </source>
</evidence>
<dbReference type="STRING" id="71717.A0A4Y7TUU4"/>
<dbReference type="InterPro" id="IPR054491">
    <property type="entry name" value="MGH1-like_GH"/>
</dbReference>
<protein>
    <submittedName>
        <fullName evidence="4">Cytoplasmic protein</fullName>
    </submittedName>
</protein>
<dbReference type="GO" id="GO:0009311">
    <property type="term" value="P:oligosaccharide metabolic process"/>
    <property type="evidence" value="ECO:0007669"/>
    <property type="project" value="InterPro"/>
</dbReference>
<dbReference type="Proteomes" id="UP000298030">
    <property type="component" value="Unassembled WGS sequence"/>
</dbReference>
<dbReference type="EMBL" id="QPFP01000004">
    <property type="protein sequence ID" value="TEB37329.1"/>
    <property type="molecule type" value="Genomic_DNA"/>
</dbReference>